<organism evidence="2 3">
    <name type="scientific">Stutzerimonas stutzeri (strain A1501)</name>
    <name type="common">Pseudomonas stutzeri</name>
    <dbReference type="NCBI Taxonomy" id="379731"/>
    <lineage>
        <taxon>Bacteria</taxon>
        <taxon>Pseudomonadati</taxon>
        <taxon>Pseudomonadota</taxon>
        <taxon>Gammaproteobacteria</taxon>
        <taxon>Pseudomonadales</taxon>
        <taxon>Pseudomonadaceae</taxon>
        <taxon>Stutzerimonas</taxon>
    </lineage>
</organism>
<protein>
    <submittedName>
        <fullName evidence="2">Uncharacterized protein</fullName>
    </submittedName>
</protein>
<evidence type="ECO:0000256" key="1">
    <source>
        <dbReference type="SAM" id="Phobius"/>
    </source>
</evidence>
<evidence type="ECO:0000313" key="3">
    <source>
        <dbReference type="Proteomes" id="UP000000233"/>
    </source>
</evidence>
<keyword evidence="3" id="KW-1185">Reference proteome</keyword>
<keyword evidence="1" id="KW-0812">Transmembrane</keyword>
<name>A4VLD2_STUS1</name>
<accession>A4VLD2</accession>
<keyword evidence="1" id="KW-0472">Membrane</keyword>
<dbReference type="KEGG" id="psa:PST_2118"/>
<evidence type="ECO:0000313" key="2">
    <source>
        <dbReference type="EMBL" id="ABP79783.1"/>
    </source>
</evidence>
<reference evidence="2 3" key="1">
    <citation type="journal article" date="2008" name="Proc. Natl. Acad. Sci. U.S.A.">
        <title>Nitrogen fixation island and rhizosphere competence traits in the genome of root-associated Pseudomonas stutzeri A1501.</title>
        <authorList>
            <person name="Yan Y."/>
            <person name="Yang J."/>
            <person name="Dou Y."/>
            <person name="Chen M."/>
            <person name="Ping S."/>
            <person name="Peng J."/>
            <person name="Lu W."/>
            <person name="Zhang W."/>
            <person name="Yao Z."/>
            <person name="Li H."/>
            <person name="Liu W."/>
            <person name="He S."/>
            <person name="Geng L."/>
            <person name="Zhang X."/>
            <person name="Yang F."/>
            <person name="Yu H."/>
            <person name="Zhan Y."/>
            <person name="Li D."/>
            <person name="Lin Z."/>
            <person name="Wang Y."/>
            <person name="Elmerich C."/>
            <person name="Lin M."/>
            <person name="Jin Q."/>
        </authorList>
    </citation>
    <scope>NUCLEOTIDE SEQUENCE [LARGE SCALE GENOMIC DNA]</scope>
    <source>
        <strain evidence="2 3">A1501</strain>
    </source>
</reference>
<dbReference type="EMBL" id="CP000304">
    <property type="protein sequence ID" value="ABP79783.1"/>
    <property type="molecule type" value="Genomic_DNA"/>
</dbReference>
<dbReference type="HOGENOM" id="CLU_2900900_0_0_6"/>
<keyword evidence="1" id="KW-1133">Transmembrane helix</keyword>
<proteinExistence type="predicted"/>
<feature type="transmembrane region" description="Helical" evidence="1">
    <location>
        <begin position="20"/>
        <end position="41"/>
    </location>
</feature>
<sequence>MISHNLYYVKLDTGSSASSVSSALASSTFLIATTLASLSFFTNREAVPRFISDASSSLPSRS</sequence>
<dbReference type="Proteomes" id="UP000000233">
    <property type="component" value="Chromosome"/>
</dbReference>
<dbReference type="AlphaFoldDB" id="A4VLD2"/>
<gene>
    <name evidence="2" type="ordered locus">PST_2118</name>
</gene>